<dbReference type="AlphaFoldDB" id="A0A935C823"/>
<dbReference type="RefSeq" id="WP_201431026.1">
    <property type="nucleotide sequence ID" value="NZ_JAEQBW010000003.1"/>
</dbReference>
<evidence type="ECO:0000313" key="3">
    <source>
        <dbReference type="EMBL" id="MBK6265361.1"/>
    </source>
</evidence>
<keyword evidence="4" id="KW-1185">Reference proteome</keyword>
<organism evidence="3 4">
    <name type="scientific">Marivirga aurantiaca</name>
    <dbReference type="NCBI Taxonomy" id="2802615"/>
    <lineage>
        <taxon>Bacteria</taxon>
        <taxon>Pseudomonadati</taxon>
        <taxon>Bacteroidota</taxon>
        <taxon>Cytophagia</taxon>
        <taxon>Cytophagales</taxon>
        <taxon>Marivirgaceae</taxon>
        <taxon>Marivirga</taxon>
    </lineage>
</organism>
<dbReference type="EMBL" id="JAEQBW010000003">
    <property type="protein sequence ID" value="MBK6265361.1"/>
    <property type="molecule type" value="Genomic_DNA"/>
</dbReference>
<evidence type="ECO:0000313" key="4">
    <source>
        <dbReference type="Proteomes" id="UP000611723"/>
    </source>
</evidence>
<sequence length="43" mass="4827">MLEAGTDLRYIQLFLGHASTRTTEVYTHVATNAFETIINPLDC</sequence>
<dbReference type="Pfam" id="PF00589">
    <property type="entry name" value="Phage_integrase"/>
    <property type="match status" value="1"/>
</dbReference>
<dbReference type="PROSITE" id="PS51898">
    <property type="entry name" value="TYR_RECOMBINASE"/>
    <property type="match status" value="1"/>
</dbReference>
<comment type="caution">
    <text evidence="3">The sequence shown here is derived from an EMBL/GenBank/DDBJ whole genome shotgun (WGS) entry which is preliminary data.</text>
</comment>
<evidence type="ECO:0000256" key="1">
    <source>
        <dbReference type="ARBA" id="ARBA00023172"/>
    </source>
</evidence>
<dbReference type="GO" id="GO:0015074">
    <property type="term" value="P:DNA integration"/>
    <property type="evidence" value="ECO:0007669"/>
    <property type="project" value="InterPro"/>
</dbReference>
<proteinExistence type="predicted"/>
<dbReference type="InterPro" id="IPR002104">
    <property type="entry name" value="Integrase_catalytic"/>
</dbReference>
<name>A0A935C823_9BACT</name>
<feature type="domain" description="Tyr recombinase" evidence="2">
    <location>
        <begin position="1"/>
        <end position="39"/>
    </location>
</feature>
<accession>A0A935C823</accession>
<dbReference type="InterPro" id="IPR011010">
    <property type="entry name" value="DNA_brk_join_enz"/>
</dbReference>
<dbReference type="Gene3D" id="1.10.443.10">
    <property type="entry name" value="Intergrase catalytic core"/>
    <property type="match status" value="1"/>
</dbReference>
<dbReference type="GO" id="GO:0006310">
    <property type="term" value="P:DNA recombination"/>
    <property type="evidence" value="ECO:0007669"/>
    <property type="project" value="UniProtKB-KW"/>
</dbReference>
<gene>
    <name evidence="3" type="ORF">JKA74_09950</name>
</gene>
<dbReference type="InterPro" id="IPR013762">
    <property type="entry name" value="Integrase-like_cat_sf"/>
</dbReference>
<dbReference type="SUPFAM" id="SSF56349">
    <property type="entry name" value="DNA breaking-rejoining enzymes"/>
    <property type="match status" value="1"/>
</dbReference>
<protein>
    <submittedName>
        <fullName evidence="3">Tyrosine-type recombinase/integrase</fullName>
    </submittedName>
</protein>
<evidence type="ECO:0000259" key="2">
    <source>
        <dbReference type="PROSITE" id="PS51898"/>
    </source>
</evidence>
<reference evidence="3" key="1">
    <citation type="submission" date="2021-01" db="EMBL/GenBank/DDBJ databases">
        <title>Marivirga aurantiaca sp. nov., isolated from intertidal surface sediments.</title>
        <authorList>
            <person name="Zhang M."/>
        </authorList>
    </citation>
    <scope>NUCLEOTIDE SEQUENCE</scope>
    <source>
        <strain evidence="3">S37H4</strain>
    </source>
</reference>
<keyword evidence="1" id="KW-0233">DNA recombination</keyword>
<dbReference type="GO" id="GO:0003677">
    <property type="term" value="F:DNA binding"/>
    <property type="evidence" value="ECO:0007669"/>
    <property type="project" value="InterPro"/>
</dbReference>
<dbReference type="Proteomes" id="UP000611723">
    <property type="component" value="Unassembled WGS sequence"/>
</dbReference>